<dbReference type="GO" id="GO:0016791">
    <property type="term" value="F:phosphatase activity"/>
    <property type="evidence" value="ECO:0007669"/>
    <property type="project" value="TreeGrafter"/>
</dbReference>
<dbReference type="Gene3D" id="3.30.1240.10">
    <property type="match status" value="1"/>
</dbReference>
<dbReference type="Pfam" id="PF08282">
    <property type="entry name" value="Hydrolase_3"/>
    <property type="match status" value="1"/>
</dbReference>
<dbReference type="InterPro" id="IPR036412">
    <property type="entry name" value="HAD-like_sf"/>
</dbReference>
<name>A0A1M7YBL9_9BACT</name>
<proteinExistence type="predicted"/>
<dbReference type="EMBL" id="FRFE01000016">
    <property type="protein sequence ID" value="SHO49966.1"/>
    <property type="molecule type" value="Genomic_DNA"/>
</dbReference>
<dbReference type="GO" id="GO:0000287">
    <property type="term" value="F:magnesium ion binding"/>
    <property type="evidence" value="ECO:0007669"/>
    <property type="project" value="TreeGrafter"/>
</dbReference>
<organism evidence="1 2">
    <name type="scientific">Desulfopila aestuarii DSM 18488</name>
    <dbReference type="NCBI Taxonomy" id="1121416"/>
    <lineage>
        <taxon>Bacteria</taxon>
        <taxon>Pseudomonadati</taxon>
        <taxon>Thermodesulfobacteriota</taxon>
        <taxon>Desulfobulbia</taxon>
        <taxon>Desulfobulbales</taxon>
        <taxon>Desulfocapsaceae</taxon>
        <taxon>Desulfopila</taxon>
    </lineage>
</organism>
<dbReference type="Gene3D" id="3.40.50.1000">
    <property type="entry name" value="HAD superfamily/HAD-like"/>
    <property type="match status" value="1"/>
</dbReference>
<reference evidence="1 2" key="1">
    <citation type="submission" date="2016-12" db="EMBL/GenBank/DDBJ databases">
        <authorList>
            <person name="Song W.-J."/>
            <person name="Kurnit D.M."/>
        </authorList>
    </citation>
    <scope>NUCLEOTIDE SEQUENCE [LARGE SCALE GENOMIC DNA]</scope>
    <source>
        <strain evidence="1 2">DSM 18488</strain>
    </source>
</reference>
<keyword evidence="2" id="KW-1185">Reference proteome</keyword>
<dbReference type="PANTHER" id="PTHR10000">
    <property type="entry name" value="PHOSPHOSERINE PHOSPHATASE"/>
    <property type="match status" value="1"/>
</dbReference>
<evidence type="ECO:0000313" key="2">
    <source>
        <dbReference type="Proteomes" id="UP000184603"/>
    </source>
</evidence>
<evidence type="ECO:0000313" key="1">
    <source>
        <dbReference type="EMBL" id="SHO49966.1"/>
    </source>
</evidence>
<dbReference type="GO" id="GO:0005829">
    <property type="term" value="C:cytosol"/>
    <property type="evidence" value="ECO:0007669"/>
    <property type="project" value="TreeGrafter"/>
</dbReference>
<gene>
    <name evidence="1" type="ORF">SAMN02745220_03189</name>
</gene>
<dbReference type="PROSITE" id="PS01228">
    <property type="entry name" value="COF_1"/>
    <property type="match status" value="1"/>
</dbReference>
<dbReference type="Proteomes" id="UP000184603">
    <property type="component" value="Unassembled WGS sequence"/>
</dbReference>
<dbReference type="NCBIfam" id="TIGR01484">
    <property type="entry name" value="HAD-SF-IIB"/>
    <property type="match status" value="1"/>
</dbReference>
<accession>A0A1M7YBL9</accession>
<dbReference type="RefSeq" id="WP_073614662.1">
    <property type="nucleotide sequence ID" value="NZ_FRFE01000016.1"/>
</dbReference>
<protein>
    <submittedName>
        <fullName evidence="1">Uncharacterized protein</fullName>
    </submittedName>
</protein>
<dbReference type="InterPro" id="IPR023214">
    <property type="entry name" value="HAD_sf"/>
</dbReference>
<dbReference type="OrthoDB" id="9814970at2"/>
<dbReference type="AlphaFoldDB" id="A0A1M7YBL9"/>
<dbReference type="SUPFAM" id="SSF56784">
    <property type="entry name" value="HAD-like"/>
    <property type="match status" value="1"/>
</dbReference>
<sequence>MVHKEQDSTNVGIVFTDLDGTLLNSERKVSANNLTSLNQLGENGIVRVIATGRSHYSFTRVIDASFPADYLIFSSGAGILDLQSGELLFSANLTDHDVADITCKLQEEEADFMVHHQVPDNHHFVYQAAGGGNKDFRHRIDIYRAFAREFGNGNQFPAPAAQIIAVLEHDTRRFTRLTSCFGQYQVTRTTSPLDHHSMWMEIHPHNIHKGSAAAWLCNHLDIDPAHSLGIGNDYNDLDLLDFTAQSYLLKNGPAEIHNRYCLARSNDEDGFCHAVRHGLSIL</sequence>
<dbReference type="STRING" id="1121416.SAMN02745220_03189"/>
<dbReference type="PANTHER" id="PTHR10000:SF8">
    <property type="entry name" value="HAD SUPERFAMILY HYDROLASE-LIKE, TYPE 3"/>
    <property type="match status" value="1"/>
</dbReference>
<dbReference type="InterPro" id="IPR006379">
    <property type="entry name" value="HAD-SF_hydro_IIB"/>
</dbReference>